<dbReference type="EMBL" id="QMKK01000061">
    <property type="protein sequence ID" value="RAX37388.1"/>
    <property type="molecule type" value="Genomic_DNA"/>
</dbReference>
<dbReference type="AlphaFoldDB" id="A0A329Y2V4"/>
<proteinExistence type="predicted"/>
<comment type="caution">
    <text evidence="1">The sequence shown here is derived from an EMBL/GenBank/DDBJ whole genome shotgun (WGS) entry which is preliminary data.</text>
</comment>
<sequence>MERFRRVMSGRLSPKQTDTLQKVLASIIKQPWFDNSERSCNILAERLAILIKMGIEDAAHLQTIGVSWAVSDFIRHGAKMDRANLRNAAHGIERLSING</sequence>
<gene>
    <name evidence="1" type="ORF">DQ393_31790</name>
</gene>
<reference evidence="1 2" key="1">
    <citation type="submission" date="2018-06" db="EMBL/GenBank/DDBJ databases">
        <title>Whole Genome Sequence of an efficient microsymbiont, Rhizobium tropici.</title>
        <authorList>
            <person name="Srinivasan R."/>
            <person name="Singh H.V."/>
            <person name="Srivastava R."/>
            <person name="Kumari B."/>
            <person name="Radhakrishna A."/>
        </authorList>
    </citation>
    <scope>NUCLEOTIDE SEQUENCE [LARGE SCALE GENOMIC DNA]</scope>
    <source>
        <strain evidence="1 2">IGFRI Rhizo-19</strain>
    </source>
</reference>
<evidence type="ECO:0000313" key="1">
    <source>
        <dbReference type="EMBL" id="RAX37388.1"/>
    </source>
</evidence>
<accession>A0A329Y2V4</accession>
<name>A0A329Y2V4_RHITR</name>
<organism evidence="1 2">
    <name type="scientific">Rhizobium tropici</name>
    <dbReference type="NCBI Taxonomy" id="398"/>
    <lineage>
        <taxon>Bacteria</taxon>
        <taxon>Pseudomonadati</taxon>
        <taxon>Pseudomonadota</taxon>
        <taxon>Alphaproteobacteria</taxon>
        <taxon>Hyphomicrobiales</taxon>
        <taxon>Rhizobiaceae</taxon>
        <taxon>Rhizobium/Agrobacterium group</taxon>
        <taxon>Rhizobium</taxon>
    </lineage>
</organism>
<dbReference type="RefSeq" id="WP_112345655.1">
    <property type="nucleotide sequence ID" value="NZ_QMKK01000061.1"/>
</dbReference>
<dbReference type="OrthoDB" id="8399701at2"/>
<protein>
    <submittedName>
        <fullName evidence="1">Uncharacterized protein</fullName>
    </submittedName>
</protein>
<evidence type="ECO:0000313" key="2">
    <source>
        <dbReference type="Proteomes" id="UP000251205"/>
    </source>
</evidence>
<dbReference type="Proteomes" id="UP000251205">
    <property type="component" value="Unassembled WGS sequence"/>
</dbReference>